<dbReference type="RefSeq" id="WP_382359502.1">
    <property type="nucleotide sequence ID" value="NZ_JBHTGR010000048.1"/>
</dbReference>
<protein>
    <submittedName>
        <fullName evidence="2">DUF5839 family protein</fullName>
    </submittedName>
</protein>
<feature type="compositionally biased region" description="Low complexity" evidence="1">
    <location>
        <begin position="91"/>
        <end position="100"/>
    </location>
</feature>
<organism evidence="2 3">
    <name type="scientific">Lentibacillus kimchii</name>
    <dbReference type="NCBI Taxonomy" id="1542911"/>
    <lineage>
        <taxon>Bacteria</taxon>
        <taxon>Bacillati</taxon>
        <taxon>Bacillota</taxon>
        <taxon>Bacilli</taxon>
        <taxon>Bacillales</taxon>
        <taxon>Bacillaceae</taxon>
        <taxon>Lentibacillus</taxon>
    </lineage>
</organism>
<evidence type="ECO:0000313" key="3">
    <source>
        <dbReference type="Proteomes" id="UP001596620"/>
    </source>
</evidence>
<gene>
    <name evidence="2" type="ORF">ACFQU8_10125</name>
</gene>
<evidence type="ECO:0000313" key="2">
    <source>
        <dbReference type="EMBL" id="MFC7747579.1"/>
    </source>
</evidence>
<proteinExistence type="predicted"/>
<name>A0ABW2UYD5_9BACI</name>
<feature type="region of interest" description="Disordered" evidence="1">
    <location>
        <begin position="86"/>
        <end position="107"/>
    </location>
</feature>
<accession>A0ABW2UYD5</accession>
<dbReference type="InterPro" id="IPR043895">
    <property type="entry name" value="DUF5839"/>
</dbReference>
<comment type="caution">
    <text evidence="2">The sequence shown here is derived from an EMBL/GenBank/DDBJ whole genome shotgun (WGS) entry which is preliminary data.</text>
</comment>
<reference evidence="3" key="1">
    <citation type="journal article" date="2019" name="Int. J. Syst. Evol. Microbiol.">
        <title>The Global Catalogue of Microorganisms (GCM) 10K type strain sequencing project: providing services to taxonomists for standard genome sequencing and annotation.</title>
        <authorList>
            <consortium name="The Broad Institute Genomics Platform"/>
            <consortium name="The Broad Institute Genome Sequencing Center for Infectious Disease"/>
            <person name="Wu L."/>
            <person name="Ma J."/>
        </authorList>
    </citation>
    <scope>NUCLEOTIDE SEQUENCE [LARGE SCALE GENOMIC DNA]</scope>
    <source>
        <strain evidence="3">JCM 30234</strain>
    </source>
</reference>
<sequence>MDERNVIAAYHIMGSENGALILNTDKLFYWHIHKHFRKDEETPIQKGDIVQVATAKGPKPVLVMDVFREETSNNKKKYKQVMNIIERAPEGSSQSQGLSSDQKVHET</sequence>
<dbReference type="Pfam" id="PF19157">
    <property type="entry name" value="DUF5839"/>
    <property type="match status" value="1"/>
</dbReference>
<evidence type="ECO:0000256" key="1">
    <source>
        <dbReference type="SAM" id="MobiDB-lite"/>
    </source>
</evidence>
<keyword evidence="3" id="KW-1185">Reference proteome</keyword>
<dbReference type="EMBL" id="JBHTGR010000048">
    <property type="protein sequence ID" value="MFC7747579.1"/>
    <property type="molecule type" value="Genomic_DNA"/>
</dbReference>
<dbReference type="Proteomes" id="UP001596620">
    <property type="component" value="Unassembled WGS sequence"/>
</dbReference>